<protein>
    <submittedName>
        <fullName evidence="2">Uncharacterized protein</fullName>
    </submittedName>
</protein>
<accession>A0ABT4Z6C4</accession>
<keyword evidence="1" id="KW-0812">Transmembrane</keyword>
<proteinExistence type="predicted"/>
<sequence length="54" mass="5558">MTFRQIGVGTAIGLSMTLLAVAGVLPQPFEPLGLFVVIGSMVIGGADGTLPRMR</sequence>
<dbReference type="EMBL" id="JAQLUK010000027">
    <property type="protein sequence ID" value="MDB2293713.1"/>
    <property type="molecule type" value="Genomic_DNA"/>
</dbReference>
<keyword evidence="1" id="KW-0472">Membrane</keyword>
<reference evidence="2 3" key="1">
    <citation type="submission" date="2023-01" db="EMBL/GenBank/DDBJ databases">
        <title>Halorubrum ezzemoulense from Santa Pola, Spain.</title>
        <authorList>
            <person name="Feng Y."/>
            <person name="Louyakis A.S."/>
            <person name="Gogarten J.P."/>
        </authorList>
    </citation>
    <scope>NUCLEOTIDE SEQUENCE [LARGE SCALE GENOMIC DNA]</scope>
    <source>
        <strain evidence="2 3">AMM015</strain>
    </source>
</reference>
<dbReference type="Proteomes" id="UP001210528">
    <property type="component" value="Unassembled WGS sequence"/>
</dbReference>
<keyword evidence="3" id="KW-1185">Reference proteome</keyword>
<comment type="caution">
    <text evidence="2">The sequence shown here is derived from an EMBL/GenBank/DDBJ whole genome shotgun (WGS) entry which is preliminary data.</text>
</comment>
<evidence type="ECO:0000256" key="1">
    <source>
        <dbReference type="SAM" id="Phobius"/>
    </source>
</evidence>
<evidence type="ECO:0000313" key="3">
    <source>
        <dbReference type="Proteomes" id="UP001210528"/>
    </source>
</evidence>
<organism evidence="2 3">
    <name type="scientific">Halorubrum ezzemoulense</name>
    <name type="common">Halorubrum chaoviator</name>
    <dbReference type="NCBI Taxonomy" id="337243"/>
    <lineage>
        <taxon>Archaea</taxon>
        <taxon>Methanobacteriati</taxon>
        <taxon>Methanobacteriota</taxon>
        <taxon>Stenosarchaea group</taxon>
        <taxon>Halobacteria</taxon>
        <taxon>Halobacteriales</taxon>
        <taxon>Haloferacaceae</taxon>
        <taxon>Halorubrum</taxon>
    </lineage>
</organism>
<feature type="transmembrane region" description="Helical" evidence="1">
    <location>
        <begin position="32"/>
        <end position="50"/>
    </location>
</feature>
<name>A0ABT4Z6C4_HALEZ</name>
<dbReference type="RefSeq" id="WP_271970473.1">
    <property type="nucleotide sequence ID" value="NZ_JAQLUK010000027.1"/>
</dbReference>
<evidence type="ECO:0000313" key="2">
    <source>
        <dbReference type="EMBL" id="MDB2293713.1"/>
    </source>
</evidence>
<gene>
    <name evidence="2" type="ORF">PM085_15760</name>
</gene>
<keyword evidence="1" id="KW-1133">Transmembrane helix</keyword>